<reference evidence="2" key="1">
    <citation type="submission" date="2021-05" db="EMBL/GenBank/DDBJ databases">
        <authorList>
            <person name="Alioto T."/>
            <person name="Alioto T."/>
            <person name="Gomez Garrido J."/>
        </authorList>
    </citation>
    <scope>NUCLEOTIDE SEQUENCE</scope>
</reference>
<name>A0A8D9B677_9HEMI</name>
<proteinExistence type="predicted"/>
<protein>
    <recommendedName>
        <fullName evidence="1">C2H2-type domain-containing protein</fullName>
    </recommendedName>
</protein>
<accession>A0A8D9B677</accession>
<dbReference type="PROSITE" id="PS00028">
    <property type="entry name" value="ZINC_FINGER_C2H2_1"/>
    <property type="match status" value="1"/>
</dbReference>
<dbReference type="AlphaFoldDB" id="A0A8D9B677"/>
<feature type="domain" description="C2H2-type" evidence="1">
    <location>
        <begin position="10"/>
        <end position="32"/>
    </location>
</feature>
<evidence type="ECO:0000259" key="1">
    <source>
        <dbReference type="PROSITE" id="PS00028"/>
    </source>
</evidence>
<organism evidence="2">
    <name type="scientific">Cacopsylla melanoneura</name>
    <dbReference type="NCBI Taxonomy" id="428564"/>
    <lineage>
        <taxon>Eukaryota</taxon>
        <taxon>Metazoa</taxon>
        <taxon>Ecdysozoa</taxon>
        <taxon>Arthropoda</taxon>
        <taxon>Hexapoda</taxon>
        <taxon>Insecta</taxon>
        <taxon>Pterygota</taxon>
        <taxon>Neoptera</taxon>
        <taxon>Paraneoptera</taxon>
        <taxon>Hemiptera</taxon>
        <taxon>Sternorrhyncha</taxon>
        <taxon>Psylloidea</taxon>
        <taxon>Psyllidae</taxon>
        <taxon>Psyllinae</taxon>
        <taxon>Cacopsylla</taxon>
    </lineage>
</organism>
<dbReference type="InterPro" id="IPR013087">
    <property type="entry name" value="Znf_C2H2_type"/>
</dbReference>
<sequence>MSDENSSLFCCVVCRKPFKSDRGRKIHETRIHQISSLSQSTSIETLEQYEDTEEIEVRSPFDELFIRGFGVSMINSDGGNDSEVWHVRWKCAVKLKGRQYSLPQGAIGRQFVSQLTDEINDLVSNNAVSEKVLFYCSTMLQRDKMITKGIDVRRLLKKRLDMWIKGQFDELLYEAERCNRQMKSNHADLSEDHKVRIFTRLVLQGKLREASRWITEKGTNGVLDIDAVLNDGTTVLDALKSKHPPQKDPDPTVFLQCENLPLMVDVDVACGHIEKVSRTLRGSAGPSGTDSESWKCFLLRYGAHSARLRDAVASLTRYLANGIVPWNNIRALNARRGVALDKCPGVRPIGVGECLQRLCAKTMVLLTGEDVQEECRADQICAGIKSGIEGAIHGISSIFHEEETDGLLIVDAKNAFNILSRPVALWHARILWPRCARFLFNAYQGYSIIVFRNSTSTILSREGTSQGDPLAMLLYAVGILPLIRKLKSELYIQNWYADDSCCMGKLLEIRNWFDCLMSEGPLYGYYPEPAKSFLVVKPELQSQAEQIFQDLNVQVVLSHRFLGSVIGPDEMKKEYVSEKVSQWLSCVRHLARAAKQDPQSALAVLTKSMQFEWSFVQRVVDSCDDEYIPLKDALQSCFLPSLFGREINNLEQELIHLPARLGGLGIADPMKTVQTSFQTSVSSNSKLIHSIKTGEPLNVQEHNNCVKDKLKDQKALKKTQQEELSKTLISQLPPKKKRILERITSGNCSQWLTVIPTSNDHFDLSPTQFRDALAMRYGYELLGLPTNCDGCGQEMNLTHALDCKKGGLVKHGHDNLRDECAALAGLAYNGVCIEPVVREAGANGGMLIADIKVNGIWESGKAAFFDNRVINADAPSYESQEWNTTSKYHATEKHKKYDKAVEDIRGSFTPLVCSVDGALHVEFLTFLRRVASTLSLKWSKSLSQVAGWIKVKVDMAVIRCVPSDLEGPDTTSDLYTWSSIINFIIVMLV</sequence>
<dbReference type="EMBL" id="HBUF01607678">
    <property type="protein sequence ID" value="CAG6777931.1"/>
    <property type="molecule type" value="Transcribed_RNA"/>
</dbReference>
<evidence type="ECO:0000313" key="2">
    <source>
        <dbReference type="EMBL" id="CAG6777931.1"/>
    </source>
</evidence>